<organism evidence="1 2">
    <name type="scientific">Tepidanaerobacter acetatoxydans (strain DSM 21804 / JCM 16047 / Re1)</name>
    <dbReference type="NCBI Taxonomy" id="1209989"/>
    <lineage>
        <taxon>Bacteria</taxon>
        <taxon>Bacillati</taxon>
        <taxon>Bacillota</taxon>
        <taxon>Clostridia</taxon>
        <taxon>Thermosediminibacterales</taxon>
        <taxon>Tepidanaerobacteraceae</taxon>
        <taxon>Tepidanaerobacter</taxon>
    </lineage>
</organism>
<accession>U4QKG5</accession>
<keyword evidence="2" id="KW-1185">Reference proteome</keyword>
<dbReference type="KEGG" id="tae:TepiRe1_0052"/>
<proteinExistence type="predicted"/>
<dbReference type="eggNOG" id="COG3385">
    <property type="taxonomic scope" value="Bacteria"/>
</dbReference>
<evidence type="ECO:0000313" key="1">
    <source>
        <dbReference type="EMBL" id="CDI40266.1"/>
    </source>
</evidence>
<evidence type="ECO:0008006" key="3">
    <source>
        <dbReference type="Google" id="ProtNLM"/>
    </source>
</evidence>
<dbReference type="InterPro" id="IPR012337">
    <property type="entry name" value="RNaseH-like_sf"/>
</dbReference>
<dbReference type="EMBL" id="HF563609">
    <property type="protein sequence ID" value="CDI40266.1"/>
    <property type="molecule type" value="Genomic_DNA"/>
</dbReference>
<dbReference type="AlphaFoldDB" id="U4QKG5"/>
<dbReference type="SUPFAM" id="SSF53098">
    <property type="entry name" value="Ribonuclease H-like"/>
    <property type="match status" value="1"/>
</dbReference>
<dbReference type="RefSeq" id="WP_023211297.1">
    <property type="nucleotide sequence ID" value="NC_015519.1"/>
</dbReference>
<gene>
    <name evidence="1" type="ordered locus">TEPIRE1_0052</name>
</gene>
<sequence length="90" mass="10480">MKNRSSDNWPLLLYTDISVSDEEIVRIYGKCWAIEVFFKVCKSYLALAKKYQGYSYYIQVAATTIRYAILSMEARNTTDDRTVGDLFFLP</sequence>
<dbReference type="Proteomes" id="UP000010802">
    <property type="component" value="Chromosome"/>
</dbReference>
<evidence type="ECO:0000313" key="2">
    <source>
        <dbReference type="Proteomes" id="UP000010802"/>
    </source>
</evidence>
<dbReference type="HOGENOM" id="CLU_041101_4_1_9"/>
<reference evidence="2" key="1">
    <citation type="journal article" date="2013" name="Genome Announc.">
        <title>First genome sequence of a syntrophic acetate-oxidizing bacterium, Tepidanaerobacter acetatoxydans strain Re1.</title>
        <authorList>
            <person name="Manzoor S."/>
            <person name="Bongcam-Rudloff E."/>
            <person name="Schnurer A."/>
            <person name="Muller B."/>
        </authorList>
    </citation>
    <scope>NUCLEOTIDE SEQUENCE [LARGE SCALE GENOMIC DNA]</scope>
    <source>
        <strain evidence="2">Re1</strain>
    </source>
</reference>
<protein>
    <recommendedName>
        <fullName evidence="3">Transposase</fullName>
    </recommendedName>
</protein>
<name>U4QKG5_TEPAE</name>